<evidence type="ECO:0000259" key="5">
    <source>
        <dbReference type="PROSITE" id="PS50048"/>
    </source>
</evidence>
<dbReference type="GO" id="GO:0008270">
    <property type="term" value="F:zinc ion binding"/>
    <property type="evidence" value="ECO:0007669"/>
    <property type="project" value="InterPro"/>
</dbReference>
<dbReference type="OrthoDB" id="424974at2759"/>
<dbReference type="GO" id="GO:0003677">
    <property type="term" value="F:DNA binding"/>
    <property type="evidence" value="ECO:0007669"/>
    <property type="project" value="InterPro"/>
</dbReference>
<reference evidence="8" key="2">
    <citation type="submission" date="2015-01" db="EMBL/GenBank/DDBJ databases">
        <title>Evolutionary Origins and Diversification of the Mycorrhizal Mutualists.</title>
        <authorList>
            <consortium name="DOE Joint Genome Institute"/>
            <consortium name="Mycorrhizal Genomics Consortium"/>
            <person name="Kohler A."/>
            <person name="Kuo A."/>
            <person name="Nagy L.G."/>
            <person name="Floudas D."/>
            <person name="Copeland A."/>
            <person name="Barry K.W."/>
            <person name="Cichocki N."/>
            <person name="Veneault-Fourrey C."/>
            <person name="LaButti K."/>
            <person name="Lindquist E.A."/>
            <person name="Lipzen A."/>
            <person name="Lundell T."/>
            <person name="Morin E."/>
            <person name="Murat C."/>
            <person name="Riley R."/>
            <person name="Ohm R."/>
            <person name="Sun H."/>
            <person name="Tunlid A."/>
            <person name="Henrissat B."/>
            <person name="Grigoriev I.V."/>
            <person name="Hibbett D.S."/>
            <person name="Martin F."/>
        </authorList>
    </citation>
    <scope>NUCLEOTIDE SEQUENCE [LARGE SCALE GENOMIC DNA]</scope>
    <source>
        <strain evidence="8">UH-Slu-Lm8-n1</strain>
    </source>
</reference>
<gene>
    <name evidence="7" type="ORF">CY34DRAFT_492980</name>
</gene>
<feature type="region of interest" description="Disordered" evidence="4">
    <location>
        <begin position="653"/>
        <end position="702"/>
    </location>
</feature>
<dbReference type="CDD" id="cd12148">
    <property type="entry name" value="fungal_TF_MHR"/>
    <property type="match status" value="1"/>
</dbReference>
<feature type="domain" description="Zn(2)-C6 fungal-type" evidence="5">
    <location>
        <begin position="24"/>
        <end position="53"/>
    </location>
</feature>
<dbReference type="PROSITE" id="PS00463">
    <property type="entry name" value="ZN2_CY6_FUNGAL_1"/>
    <property type="match status" value="1"/>
</dbReference>
<dbReference type="SUPFAM" id="SSF57701">
    <property type="entry name" value="Zn2/Cys6 DNA-binding domain"/>
    <property type="match status" value="1"/>
</dbReference>
<proteinExistence type="predicted"/>
<dbReference type="GO" id="GO:0000981">
    <property type="term" value="F:DNA-binding transcription factor activity, RNA polymerase II-specific"/>
    <property type="evidence" value="ECO:0007669"/>
    <property type="project" value="InterPro"/>
</dbReference>
<protein>
    <submittedName>
        <fullName evidence="7">Unplaced genomic scaffold CY34scaffold_368, whole genome shotgun sequence</fullName>
    </submittedName>
</protein>
<keyword evidence="2" id="KW-0479">Metal-binding</keyword>
<dbReference type="GO" id="GO:0006351">
    <property type="term" value="P:DNA-templated transcription"/>
    <property type="evidence" value="ECO:0007669"/>
    <property type="project" value="InterPro"/>
</dbReference>
<evidence type="ECO:0000256" key="4">
    <source>
        <dbReference type="SAM" id="MobiDB-lite"/>
    </source>
</evidence>
<dbReference type="SMART" id="SM00906">
    <property type="entry name" value="Fungal_trans"/>
    <property type="match status" value="1"/>
</dbReference>
<dbReference type="HOGENOM" id="CLU_007340_4_0_1"/>
<feature type="region of interest" description="Disordered" evidence="4">
    <location>
        <begin position="121"/>
        <end position="140"/>
    </location>
</feature>
<evidence type="ECO:0000313" key="7">
    <source>
        <dbReference type="EMBL" id="KIK36777.1"/>
    </source>
</evidence>
<feature type="compositionally biased region" description="Basic and acidic residues" evidence="4">
    <location>
        <begin position="1"/>
        <end position="14"/>
    </location>
</feature>
<feature type="domain" description="4Fe-4S ferredoxin-type" evidence="6">
    <location>
        <begin position="31"/>
        <end position="63"/>
    </location>
</feature>
<reference evidence="7 8" key="1">
    <citation type="submission" date="2014-04" db="EMBL/GenBank/DDBJ databases">
        <authorList>
            <consortium name="DOE Joint Genome Institute"/>
            <person name="Kuo A."/>
            <person name="Ruytinx J."/>
            <person name="Rineau F."/>
            <person name="Colpaert J."/>
            <person name="Kohler A."/>
            <person name="Nagy L.G."/>
            <person name="Floudas D."/>
            <person name="Copeland A."/>
            <person name="Barry K.W."/>
            <person name="Cichocki N."/>
            <person name="Veneault-Fourrey C."/>
            <person name="LaButti K."/>
            <person name="Lindquist E.A."/>
            <person name="Lipzen A."/>
            <person name="Lundell T."/>
            <person name="Morin E."/>
            <person name="Murat C."/>
            <person name="Sun H."/>
            <person name="Tunlid A."/>
            <person name="Henrissat B."/>
            <person name="Grigoriev I.V."/>
            <person name="Hibbett D.S."/>
            <person name="Martin F."/>
            <person name="Nordberg H.P."/>
            <person name="Cantor M.N."/>
            <person name="Hua S.X."/>
        </authorList>
    </citation>
    <scope>NUCLEOTIDE SEQUENCE [LARGE SCALE GENOMIC DNA]</scope>
    <source>
        <strain evidence="7 8">UH-Slu-Lm8-n1</strain>
    </source>
</reference>
<keyword evidence="8" id="KW-1185">Reference proteome</keyword>
<organism evidence="7 8">
    <name type="scientific">Suillus luteus UH-Slu-Lm8-n1</name>
    <dbReference type="NCBI Taxonomy" id="930992"/>
    <lineage>
        <taxon>Eukaryota</taxon>
        <taxon>Fungi</taxon>
        <taxon>Dikarya</taxon>
        <taxon>Basidiomycota</taxon>
        <taxon>Agaricomycotina</taxon>
        <taxon>Agaricomycetes</taxon>
        <taxon>Agaricomycetidae</taxon>
        <taxon>Boletales</taxon>
        <taxon>Suillineae</taxon>
        <taxon>Suillaceae</taxon>
        <taxon>Suillus</taxon>
    </lineage>
</organism>
<comment type="subcellular location">
    <subcellularLocation>
        <location evidence="1">Nucleus</location>
    </subcellularLocation>
</comment>
<evidence type="ECO:0000259" key="6">
    <source>
        <dbReference type="PROSITE" id="PS51379"/>
    </source>
</evidence>
<dbReference type="InParanoid" id="A0A0D0AR56"/>
<dbReference type="PROSITE" id="PS50048">
    <property type="entry name" value="ZN2_CY6_FUNGAL_2"/>
    <property type="match status" value="1"/>
</dbReference>
<dbReference type="SMART" id="SM00066">
    <property type="entry name" value="GAL4"/>
    <property type="match status" value="1"/>
</dbReference>
<dbReference type="InterPro" id="IPR036864">
    <property type="entry name" value="Zn2-C6_fun-type_DNA-bd_sf"/>
</dbReference>
<evidence type="ECO:0000313" key="8">
    <source>
        <dbReference type="Proteomes" id="UP000054485"/>
    </source>
</evidence>
<evidence type="ECO:0000256" key="1">
    <source>
        <dbReference type="ARBA" id="ARBA00004123"/>
    </source>
</evidence>
<keyword evidence="3" id="KW-0539">Nucleus</keyword>
<dbReference type="GO" id="GO:0005634">
    <property type="term" value="C:nucleus"/>
    <property type="evidence" value="ECO:0007669"/>
    <property type="project" value="UniProtKB-SubCell"/>
</dbReference>
<evidence type="ECO:0000256" key="3">
    <source>
        <dbReference type="ARBA" id="ARBA00023242"/>
    </source>
</evidence>
<dbReference type="CDD" id="cd00067">
    <property type="entry name" value="GAL4"/>
    <property type="match status" value="1"/>
</dbReference>
<feature type="compositionally biased region" description="Polar residues" evidence="4">
    <location>
        <begin position="126"/>
        <end position="137"/>
    </location>
</feature>
<dbReference type="InterPro" id="IPR001138">
    <property type="entry name" value="Zn2Cys6_DnaBD"/>
</dbReference>
<dbReference type="STRING" id="930992.A0A0D0AR56"/>
<sequence length="794" mass="88407">MTRTTELKNGEQKERKKPGRVPTSCAECRRLKLRCDRKVPCETCVKRGCAAICPSGSLTAGKGNRLVLANTEELHNKIEVMSARIRELEEALRTVHPEGSVLPHPLLSDAITVILSDSPESSSSSNFAERQPQTSNKADADSVIDAFGTLTIGTRGETIFMGGTARSEYLIQPPLKQQPKPPFSETFPRLSKQILDAWLPGSDSAPVDNGLWKPVYSYLPPLSEAIRLSEIYLEWGQVLWTPLTRSELFDNIIGSVYRANCYEGIPGSHDLSLLFSIFALATLLDFEKPSYAVEAQEYHILSQVALHFTSPCTETSVHTLIALLHIVQYLELSDLEMDSSQSYLFIGLAVKLGYRIGLHLSSARWKLSDAVVQKRSSVFWQMFMLDTWISFYAGRPPNVSPDWIDTPYPNDDFAVINNKGEKEMSGHMWSWKFSRLLHHVMVNAFGAKIPTYSTILELDRKIRDFPVPPHLQPRCDGNETLTKAAILEQVQVVFLLTNKEFTCSALLNIHRRYFTQALEDQPNDLLKHKYGPSVMAMYRSAWRVIESHSHAVRLIPRAIERLNLFWSHALSAAIVMCMIVNRAPQSNIAPSSLHELDVVYEVFQKSASTSKPAAVLLDSITKVWKKGHDAVDRPLYDDQSSLSRAELDRLGGGKTHLISKTSPRSSASPPSAHSSPSEAESSGSSQPSRQVTLDGQGAGSDIHPRIMQDMRVFDKFEQSPFTAGGSFDSSESFFQAMSDVHFSGSSVYGAEIYNGHPQVLNTFHPVHPYGAPNGIQETPVLDAAWQSFVEQLGF</sequence>
<dbReference type="PANTHER" id="PTHR31001">
    <property type="entry name" value="UNCHARACTERIZED TRANSCRIPTIONAL REGULATORY PROTEIN"/>
    <property type="match status" value="1"/>
</dbReference>
<feature type="region of interest" description="Disordered" evidence="4">
    <location>
        <begin position="1"/>
        <end position="20"/>
    </location>
</feature>
<feature type="compositionally biased region" description="Low complexity" evidence="4">
    <location>
        <begin position="659"/>
        <end position="688"/>
    </location>
</feature>
<dbReference type="InterPro" id="IPR050613">
    <property type="entry name" value="Sec_Metabolite_Reg"/>
</dbReference>
<accession>A0A0D0AR56</accession>
<dbReference type="Gene3D" id="4.10.240.10">
    <property type="entry name" value="Zn(2)-C6 fungal-type DNA-binding domain"/>
    <property type="match status" value="1"/>
</dbReference>
<dbReference type="PROSITE" id="PS51379">
    <property type="entry name" value="4FE4S_FER_2"/>
    <property type="match status" value="1"/>
</dbReference>
<evidence type="ECO:0000256" key="2">
    <source>
        <dbReference type="ARBA" id="ARBA00022723"/>
    </source>
</evidence>
<dbReference type="EMBL" id="KN835499">
    <property type="protein sequence ID" value="KIK36777.1"/>
    <property type="molecule type" value="Genomic_DNA"/>
</dbReference>
<dbReference type="PANTHER" id="PTHR31001:SF56">
    <property type="entry name" value="ZN(2)-C6 FUNGAL-TYPE DOMAIN-CONTAINING PROTEIN"/>
    <property type="match status" value="1"/>
</dbReference>
<dbReference type="Proteomes" id="UP000054485">
    <property type="component" value="Unassembled WGS sequence"/>
</dbReference>
<dbReference type="Pfam" id="PF04082">
    <property type="entry name" value="Fungal_trans"/>
    <property type="match status" value="1"/>
</dbReference>
<dbReference type="InterPro" id="IPR007219">
    <property type="entry name" value="XnlR_reg_dom"/>
</dbReference>
<dbReference type="InterPro" id="IPR017896">
    <property type="entry name" value="4Fe4S_Fe-S-bd"/>
</dbReference>
<dbReference type="AlphaFoldDB" id="A0A0D0AR56"/>
<name>A0A0D0AR56_9AGAM</name>